<sequence>MQFKASQKLLNPNQQQNASKNEFEKLKEKANKLFQEKKYNEAIKTYTKLLQLSELSSENLAKIFSNRSASYFMLGSQSSLKMANSDAEEAIKLWPKWWKGYFRLGRVYAKNEEWDKAESSLNQASVLNYKSKEVQDELNFVRSKFAGYKHVAQPESSQTIEEIVIEKRIHLGMCEKEYSDANKYIDNMPGIGDIFKGHNYKRGVGVPQDYKKAAEYYLKAANLGFPEGMYCLGMLYHEGNGFKRDYKEAMKWFLKAANTEPSSTMLKNGIPEAQHALALNYMGGIGVNKDCQKAAEWYEKAVLNESIPSAVNLATLYLHGMGVEKNVLKAFNYFKFAAQSGDTVAMRNLANMYFKDIGYGPRMPTEEDVAEGYKWLNLAAEKGDLEAVEELKRREKMKSLVQTKEGFSEELKKLSIDESIIEKPDSINYEQFGKSVEEAAKRGSITAQKHLEIWENLENALLAFWKNDSAKLIAALSKAIQLNSEIVKVPILYFPLIEERIKTHPNDLDTIICYIQIDAKRVLDMKEYIPKVFKLFPDNEYLAETVGWNYLNDGNPRAALTHKYSHPNSLPLRFGRAIAIRLNQGPADEYIKALDEFLALAPEDDPDVPRCYYFKAQTYYTNRNFELFVECFEAGLAAEKKQLPCFLPYYFEGKAMLEKFYIVETRKRTSIGKNDQGHRFEQIKTDPKRKILLCQNREAFISFAEDGVITLQMCHEMTKKPPKISNPPNWSSPKKITFKDIDATKDKIYNGCILEVRIIDWGNLLDNGSISTKIEDKNGEINRFLIHKWPLTGDRNSDMLETIKTFRPNVKISIINPYNFMIKEGKNTIRVESPEFIILDPSKIDKLCHVCGKEAKILPCSACKMAFYCSKDCQKLDWIEFNHKGVCKHLKVYANLM</sequence>
<accession>A0AC34FC12</accession>
<name>A0AC34FC12_9BILA</name>
<proteinExistence type="predicted"/>
<protein>
    <submittedName>
        <fullName evidence="2">MYND-type domain-containing protein</fullName>
    </submittedName>
</protein>
<reference evidence="2" key="1">
    <citation type="submission" date="2022-11" db="UniProtKB">
        <authorList>
            <consortium name="WormBaseParasite"/>
        </authorList>
    </citation>
    <scope>IDENTIFICATION</scope>
</reference>
<dbReference type="Proteomes" id="UP000887579">
    <property type="component" value="Unplaced"/>
</dbReference>
<evidence type="ECO:0000313" key="1">
    <source>
        <dbReference type="Proteomes" id="UP000887579"/>
    </source>
</evidence>
<dbReference type="WBParaSite" id="ES5_v2.g14887.t1">
    <property type="protein sequence ID" value="ES5_v2.g14887.t1"/>
    <property type="gene ID" value="ES5_v2.g14887"/>
</dbReference>
<evidence type="ECO:0000313" key="2">
    <source>
        <dbReference type="WBParaSite" id="ES5_v2.g14887.t1"/>
    </source>
</evidence>
<organism evidence="1 2">
    <name type="scientific">Panagrolaimus sp. ES5</name>
    <dbReference type="NCBI Taxonomy" id="591445"/>
    <lineage>
        <taxon>Eukaryota</taxon>
        <taxon>Metazoa</taxon>
        <taxon>Ecdysozoa</taxon>
        <taxon>Nematoda</taxon>
        <taxon>Chromadorea</taxon>
        <taxon>Rhabditida</taxon>
        <taxon>Tylenchina</taxon>
        <taxon>Panagrolaimomorpha</taxon>
        <taxon>Panagrolaimoidea</taxon>
        <taxon>Panagrolaimidae</taxon>
        <taxon>Panagrolaimus</taxon>
    </lineage>
</organism>